<gene>
    <name evidence="1" type="ORF">K4A83_06435</name>
</gene>
<accession>A0ABT3L323</accession>
<dbReference type="Proteomes" id="UP001526426">
    <property type="component" value="Unassembled WGS sequence"/>
</dbReference>
<name>A0ABT3L323_9CYAN</name>
<comment type="caution">
    <text evidence="1">The sequence shown here is derived from an EMBL/GenBank/DDBJ whole genome shotgun (WGS) entry which is preliminary data.</text>
</comment>
<keyword evidence="2" id="KW-1185">Reference proteome</keyword>
<sequence length="86" mass="9876">MSDVRRDITSQFKIIAVDLEQQIESQLQEFESLVYVQLEKNIAEARRKTESEMSTSHTEIGQIVAIRKELEVIILEIQRAATSTVL</sequence>
<dbReference type="RefSeq" id="WP_265263630.1">
    <property type="nucleotide sequence ID" value="NZ_JAIHOM010000023.1"/>
</dbReference>
<organism evidence="1 2">
    <name type="scientific">Spirulina subsalsa FACHB-351</name>
    <dbReference type="NCBI Taxonomy" id="234711"/>
    <lineage>
        <taxon>Bacteria</taxon>
        <taxon>Bacillati</taxon>
        <taxon>Cyanobacteriota</taxon>
        <taxon>Cyanophyceae</taxon>
        <taxon>Spirulinales</taxon>
        <taxon>Spirulinaceae</taxon>
        <taxon>Spirulina</taxon>
    </lineage>
</organism>
<dbReference type="EMBL" id="JAIHOM010000023">
    <property type="protein sequence ID" value="MCW6035909.1"/>
    <property type="molecule type" value="Genomic_DNA"/>
</dbReference>
<evidence type="ECO:0000313" key="1">
    <source>
        <dbReference type="EMBL" id="MCW6035909.1"/>
    </source>
</evidence>
<evidence type="ECO:0000313" key="2">
    <source>
        <dbReference type="Proteomes" id="UP001526426"/>
    </source>
</evidence>
<protein>
    <submittedName>
        <fullName evidence="1">Uncharacterized protein</fullName>
    </submittedName>
</protein>
<reference evidence="1 2" key="1">
    <citation type="submission" date="2021-08" db="EMBL/GenBank/DDBJ databases">
        <title>Draft genome sequence of Spirulina subsalsa with high tolerance to salinity and hype-accumulation of phycocyanin.</title>
        <authorList>
            <person name="Pei H."/>
            <person name="Jiang L."/>
        </authorList>
    </citation>
    <scope>NUCLEOTIDE SEQUENCE [LARGE SCALE GENOMIC DNA]</scope>
    <source>
        <strain evidence="1 2">FACHB-351</strain>
    </source>
</reference>
<proteinExistence type="predicted"/>